<evidence type="ECO:0000259" key="1">
    <source>
        <dbReference type="Pfam" id="PF09836"/>
    </source>
</evidence>
<dbReference type="GO" id="GO:0003677">
    <property type="term" value="F:DNA binding"/>
    <property type="evidence" value="ECO:0007669"/>
    <property type="project" value="UniProtKB-KW"/>
</dbReference>
<dbReference type="Proteomes" id="UP000294684">
    <property type="component" value="Unassembled WGS sequence"/>
</dbReference>
<dbReference type="STRING" id="1193051.LEP1GSC017_1885"/>
<organism evidence="2 3">
    <name type="scientific">Leptospira meyeri</name>
    <dbReference type="NCBI Taxonomy" id="29508"/>
    <lineage>
        <taxon>Bacteria</taxon>
        <taxon>Pseudomonadati</taxon>
        <taxon>Spirochaetota</taxon>
        <taxon>Spirochaetia</taxon>
        <taxon>Leptospirales</taxon>
        <taxon>Leptospiraceae</taxon>
        <taxon>Leptospira</taxon>
    </lineage>
</organism>
<dbReference type="AlphaFoldDB" id="A0A4R8MXU6"/>
<proteinExistence type="predicted"/>
<feature type="domain" description="Putative DNA-binding" evidence="1">
    <location>
        <begin position="22"/>
        <end position="98"/>
    </location>
</feature>
<dbReference type="Pfam" id="PF09836">
    <property type="entry name" value="DUF2063"/>
    <property type="match status" value="1"/>
</dbReference>
<dbReference type="RefSeq" id="WP_004785774.1">
    <property type="nucleotide sequence ID" value="NZ_SORO01000001.1"/>
</dbReference>
<comment type="caution">
    <text evidence="2">The sequence shown here is derived from an EMBL/GenBank/DDBJ whole genome shotgun (WGS) entry which is preliminary data.</text>
</comment>
<name>A0A4R8MXU6_LEPME</name>
<protein>
    <submittedName>
        <fullName evidence="2">Putative DNA-binding protein</fullName>
    </submittedName>
</protein>
<dbReference type="Gene3D" id="1.10.150.690">
    <property type="entry name" value="DUF2063"/>
    <property type="match status" value="1"/>
</dbReference>
<evidence type="ECO:0000313" key="3">
    <source>
        <dbReference type="Proteomes" id="UP000294684"/>
    </source>
</evidence>
<dbReference type="InterPro" id="IPR044922">
    <property type="entry name" value="DUF2063_N_sf"/>
</dbReference>
<dbReference type="GeneID" id="79827416"/>
<reference evidence="2 3" key="1">
    <citation type="submission" date="2019-03" db="EMBL/GenBank/DDBJ databases">
        <title>Genomic Encyclopedia of Archaeal and Bacterial Type Strains, Phase II (KMG-II): from individual species to whole genera.</title>
        <authorList>
            <person name="Goeker M."/>
        </authorList>
    </citation>
    <scope>NUCLEOTIDE SEQUENCE [LARGE SCALE GENOMIC DNA]</scope>
    <source>
        <strain evidence="2 3">DSM 21537</strain>
    </source>
</reference>
<sequence>MKLSELQNLYLNSILSNIDSPFQNQIMACGNLSLEEVTSVYKQAYIYRLKEVMYDNFESVLYVLGEQSFDLIIENYIKQNHHLSYDLSNYGKNFPDFLTKSFPELPFLTNLAEFEIHFSECFHKKENQIFEFSIIRNQEELENSVFEFSDSTKLIQNQFAVYSIWKNRKSSSPPDLSNLNHSEQLLLYKRNSNLYVLSLEPVEFFFIDLLQKGKSIVAALEKISSRFELSPEIVSDLFGKISSSGIVKNIIIKNDYATLNF</sequence>
<dbReference type="OrthoDB" id="343356at2"/>
<dbReference type="EMBL" id="SORO01000001">
    <property type="protein sequence ID" value="TDY73098.1"/>
    <property type="molecule type" value="Genomic_DNA"/>
</dbReference>
<gene>
    <name evidence="2" type="ORF">CLV96_2119</name>
</gene>
<keyword evidence="2" id="KW-0238">DNA-binding</keyword>
<evidence type="ECO:0000313" key="2">
    <source>
        <dbReference type="EMBL" id="TDY73098.1"/>
    </source>
</evidence>
<keyword evidence="3" id="KW-1185">Reference proteome</keyword>
<accession>A0A4R8MXU6</accession>
<dbReference type="InterPro" id="IPR018640">
    <property type="entry name" value="DUF2063"/>
</dbReference>